<evidence type="ECO:0000259" key="2">
    <source>
        <dbReference type="PROSITE" id="PS50404"/>
    </source>
</evidence>
<dbReference type="InterPro" id="IPR004045">
    <property type="entry name" value="Glutathione_S-Trfase_N"/>
</dbReference>
<accession>A0A7S2ZXN3</accession>
<dbReference type="Gene3D" id="1.20.1050.10">
    <property type="match status" value="1"/>
</dbReference>
<evidence type="ECO:0008006" key="5">
    <source>
        <dbReference type="Google" id="ProtNLM"/>
    </source>
</evidence>
<dbReference type="SFLD" id="SFLDS00019">
    <property type="entry name" value="Glutathione_Transferase_(cytos"/>
    <property type="match status" value="1"/>
</dbReference>
<dbReference type="InterPro" id="IPR010987">
    <property type="entry name" value="Glutathione-S-Trfase_C-like"/>
</dbReference>
<feature type="domain" description="GST C-terminal" evidence="3">
    <location>
        <begin position="89"/>
        <end position="212"/>
    </location>
</feature>
<dbReference type="Gene3D" id="3.40.30.10">
    <property type="entry name" value="Glutaredoxin"/>
    <property type="match status" value="1"/>
</dbReference>
<dbReference type="AlphaFoldDB" id="A0A7S2ZXN3"/>
<dbReference type="Pfam" id="PF14497">
    <property type="entry name" value="GST_C_3"/>
    <property type="match status" value="1"/>
</dbReference>
<gene>
    <name evidence="4" type="ORF">RMAR00112_LOCUS22997</name>
</gene>
<sequence>MGITLYTFYPSDNCLRAETVLRELELQYEVEIVDLMKGHQKQDIYGSVNLRKQVPSLKDDDAVITESVACVMYLQQVYGVGKKSLLPASKKELGECLSYIAQFHEKLNPNAIAGTALFGGGTKESLAPRIAKLKQELTVWEKILDGKDFLVGDISLADFVLFPFFNTQFLLLKLPPEEYPNLFRFVSEMRERPSVKECRYWGEGGYEVFAALAKGVEFLA</sequence>
<dbReference type="EMBL" id="HBHW01029651">
    <property type="protein sequence ID" value="CAE0054968.1"/>
    <property type="molecule type" value="Transcribed_RNA"/>
</dbReference>
<feature type="domain" description="GST N-terminal" evidence="2">
    <location>
        <begin position="1"/>
        <end position="82"/>
    </location>
</feature>
<dbReference type="PANTHER" id="PTHR44051">
    <property type="entry name" value="GLUTATHIONE S-TRANSFERASE-RELATED"/>
    <property type="match status" value="1"/>
</dbReference>
<proteinExistence type="inferred from homology"/>
<comment type="similarity">
    <text evidence="1">Belongs to the GST superfamily.</text>
</comment>
<dbReference type="PROSITE" id="PS50405">
    <property type="entry name" value="GST_CTER"/>
    <property type="match status" value="1"/>
</dbReference>
<organism evidence="4">
    <name type="scientific">Rhodosorus marinus</name>
    <dbReference type="NCBI Taxonomy" id="101924"/>
    <lineage>
        <taxon>Eukaryota</taxon>
        <taxon>Rhodophyta</taxon>
        <taxon>Stylonematophyceae</taxon>
        <taxon>Stylonematales</taxon>
        <taxon>Stylonemataceae</taxon>
        <taxon>Rhodosorus</taxon>
    </lineage>
</organism>
<evidence type="ECO:0000313" key="4">
    <source>
        <dbReference type="EMBL" id="CAE0054968.1"/>
    </source>
</evidence>
<dbReference type="InterPro" id="IPR036249">
    <property type="entry name" value="Thioredoxin-like_sf"/>
</dbReference>
<dbReference type="Pfam" id="PF02798">
    <property type="entry name" value="GST_N"/>
    <property type="match status" value="1"/>
</dbReference>
<evidence type="ECO:0000259" key="3">
    <source>
        <dbReference type="PROSITE" id="PS50405"/>
    </source>
</evidence>
<dbReference type="InterPro" id="IPR004046">
    <property type="entry name" value="GST_C"/>
</dbReference>
<reference evidence="4" key="1">
    <citation type="submission" date="2021-01" db="EMBL/GenBank/DDBJ databases">
        <authorList>
            <person name="Corre E."/>
            <person name="Pelletier E."/>
            <person name="Niang G."/>
            <person name="Scheremetjew M."/>
            <person name="Finn R."/>
            <person name="Kale V."/>
            <person name="Holt S."/>
            <person name="Cochrane G."/>
            <person name="Meng A."/>
            <person name="Brown T."/>
            <person name="Cohen L."/>
        </authorList>
    </citation>
    <scope>NUCLEOTIDE SEQUENCE</scope>
    <source>
        <strain evidence="4">CCMP 769</strain>
    </source>
</reference>
<name>A0A7S2ZXN3_9RHOD</name>
<dbReference type="InterPro" id="IPR036282">
    <property type="entry name" value="Glutathione-S-Trfase_C_sf"/>
</dbReference>
<protein>
    <recommendedName>
        <fullName evidence="5">Glutathione transferase</fullName>
    </recommendedName>
</protein>
<dbReference type="InterPro" id="IPR040079">
    <property type="entry name" value="Glutathione_S-Trfase"/>
</dbReference>
<dbReference type="CDD" id="cd00570">
    <property type="entry name" value="GST_N_family"/>
    <property type="match status" value="1"/>
</dbReference>
<dbReference type="PANTHER" id="PTHR44051:SF8">
    <property type="entry name" value="GLUTATHIONE S-TRANSFERASE GSTA"/>
    <property type="match status" value="1"/>
</dbReference>
<dbReference type="PROSITE" id="PS50404">
    <property type="entry name" value="GST_NTER"/>
    <property type="match status" value="1"/>
</dbReference>
<evidence type="ECO:0000256" key="1">
    <source>
        <dbReference type="ARBA" id="ARBA00007409"/>
    </source>
</evidence>
<dbReference type="SFLD" id="SFLDG00358">
    <property type="entry name" value="Main_(cytGST)"/>
    <property type="match status" value="1"/>
</dbReference>
<dbReference type="SUPFAM" id="SSF47616">
    <property type="entry name" value="GST C-terminal domain-like"/>
    <property type="match status" value="1"/>
</dbReference>
<dbReference type="SUPFAM" id="SSF52833">
    <property type="entry name" value="Thioredoxin-like"/>
    <property type="match status" value="1"/>
</dbReference>